<comment type="caution">
    <text evidence="1">The sequence shown here is derived from an EMBL/GenBank/DDBJ whole genome shotgun (WGS) entry which is preliminary data.</text>
</comment>
<dbReference type="AlphaFoldDB" id="A0A8T0FAM2"/>
<reference evidence="1" key="2">
    <citation type="submission" date="2020-06" db="EMBL/GenBank/DDBJ databases">
        <authorList>
            <person name="Sheffer M."/>
        </authorList>
    </citation>
    <scope>NUCLEOTIDE SEQUENCE</scope>
</reference>
<sequence length="237" mass="27773">MAFLARATHEDLITLATELGETLGSKETKVTLNDVILKSVNYEEEYVKKLLLAITEERKTRVEDEKLTYEIRNFTYEIRNYFYGWITDLEIKTFDDLIVTDQLKHRVPPEVREHFLNEWTHLTSSKELAQKLDNYKMVRQNLRKDLSSTAKKWPQKTRHQEKFENQETGPAIYCYGCSRPGYIKVKCPTCSPSEQRDRLALNFLTLQATSSPLAMLDVNIAGLNVKSLCRYRHFKNR</sequence>
<dbReference type="PANTHER" id="PTHR46888:SF1">
    <property type="entry name" value="RIBONUCLEASE H"/>
    <property type="match status" value="1"/>
</dbReference>
<reference evidence="1" key="1">
    <citation type="journal article" date="2020" name="bioRxiv">
        <title>Chromosome-level reference genome of the European wasp spider Argiope bruennichi: a resource for studies on range expansion and evolutionary adaptation.</title>
        <authorList>
            <person name="Sheffer M.M."/>
            <person name="Hoppe A."/>
            <person name="Krehenwinkel H."/>
            <person name="Uhl G."/>
            <person name="Kuss A.W."/>
            <person name="Jensen L."/>
            <person name="Jensen C."/>
            <person name="Gillespie R.G."/>
            <person name="Hoff K.J."/>
            <person name="Prost S."/>
        </authorList>
    </citation>
    <scope>NUCLEOTIDE SEQUENCE</scope>
</reference>
<evidence type="ECO:0000313" key="2">
    <source>
        <dbReference type="Proteomes" id="UP000807504"/>
    </source>
</evidence>
<evidence type="ECO:0000313" key="1">
    <source>
        <dbReference type="EMBL" id="KAF8788307.1"/>
    </source>
</evidence>
<dbReference type="PANTHER" id="PTHR46888">
    <property type="entry name" value="ZINC KNUCKLE DOMAINCONTAINING PROTEIN-RELATED"/>
    <property type="match status" value="1"/>
</dbReference>
<organism evidence="1 2">
    <name type="scientific">Argiope bruennichi</name>
    <name type="common">Wasp spider</name>
    <name type="synonym">Aranea bruennichi</name>
    <dbReference type="NCBI Taxonomy" id="94029"/>
    <lineage>
        <taxon>Eukaryota</taxon>
        <taxon>Metazoa</taxon>
        <taxon>Ecdysozoa</taxon>
        <taxon>Arthropoda</taxon>
        <taxon>Chelicerata</taxon>
        <taxon>Arachnida</taxon>
        <taxon>Araneae</taxon>
        <taxon>Araneomorphae</taxon>
        <taxon>Entelegynae</taxon>
        <taxon>Araneoidea</taxon>
        <taxon>Araneidae</taxon>
        <taxon>Argiope</taxon>
    </lineage>
</organism>
<protein>
    <recommendedName>
        <fullName evidence="3">CCHC-type domain-containing protein</fullName>
    </recommendedName>
</protein>
<proteinExistence type="predicted"/>
<name>A0A8T0FAM2_ARGBR</name>
<dbReference type="Proteomes" id="UP000807504">
    <property type="component" value="Unassembled WGS sequence"/>
</dbReference>
<keyword evidence="2" id="KW-1185">Reference proteome</keyword>
<accession>A0A8T0FAM2</accession>
<dbReference type="EMBL" id="JABXBU010000015">
    <property type="protein sequence ID" value="KAF8788307.1"/>
    <property type="molecule type" value="Genomic_DNA"/>
</dbReference>
<evidence type="ECO:0008006" key="3">
    <source>
        <dbReference type="Google" id="ProtNLM"/>
    </source>
</evidence>
<gene>
    <name evidence="1" type="ORF">HNY73_009827</name>
</gene>